<dbReference type="InterPro" id="IPR016155">
    <property type="entry name" value="Mopterin_synth/thiamin_S_b"/>
</dbReference>
<reference evidence="3 4" key="1">
    <citation type="submission" date="2018-05" db="EMBL/GenBank/DDBJ databases">
        <title>Genomic Encyclopedia of Type Strains, Phase IV (KMG-IV): sequencing the most valuable type-strain genomes for metagenomic binning, comparative biology and taxonomic classification.</title>
        <authorList>
            <person name="Goeker M."/>
        </authorList>
    </citation>
    <scope>NUCLEOTIDE SEQUENCE [LARGE SCALE GENOMIC DNA]</scope>
    <source>
        <strain evidence="3 4">DSM 29661</strain>
    </source>
</reference>
<sequence>MATTDSSPARIAVEVVYALPERQTLLALHVPVGTTAQEAVALSGLLRQYPELDLAQHKLGLFGKVSAADTVLREGDRVEIYRPLLADPKEVRRRRAAEGKAMRKGVGEAG</sequence>
<gene>
    <name evidence="3" type="ORF">DFR34_10434</name>
</gene>
<evidence type="ECO:0000256" key="1">
    <source>
        <dbReference type="ARBA" id="ARBA00010645"/>
    </source>
</evidence>
<dbReference type="InterPro" id="IPR005346">
    <property type="entry name" value="RnfH"/>
</dbReference>
<protein>
    <recommendedName>
        <fullName evidence="2">UPF0125 protein DFR34_10434</fullName>
    </recommendedName>
</protein>
<dbReference type="HAMAP" id="MF_00460">
    <property type="entry name" value="UPF0125_RnfH"/>
    <property type="match status" value="1"/>
</dbReference>
<keyword evidence="4" id="KW-1185">Reference proteome</keyword>
<dbReference type="PANTHER" id="PTHR37483">
    <property type="entry name" value="UPF0125 PROTEIN RATB"/>
    <property type="match status" value="1"/>
</dbReference>
<dbReference type="RefSeq" id="WP_110389961.1">
    <property type="nucleotide sequence ID" value="NZ_QJKI01000004.1"/>
</dbReference>
<accession>A0A318L483</accession>
<dbReference type="SUPFAM" id="SSF54285">
    <property type="entry name" value="MoaD/ThiS"/>
    <property type="match status" value="1"/>
</dbReference>
<evidence type="ECO:0000256" key="2">
    <source>
        <dbReference type="HAMAP-Rule" id="MF_00460"/>
    </source>
</evidence>
<evidence type="ECO:0000313" key="4">
    <source>
        <dbReference type="Proteomes" id="UP000247555"/>
    </source>
</evidence>
<dbReference type="NCBIfam" id="NF002490">
    <property type="entry name" value="PRK01777.1"/>
    <property type="match status" value="1"/>
</dbReference>
<evidence type="ECO:0000313" key="3">
    <source>
        <dbReference type="EMBL" id="PXX80263.1"/>
    </source>
</evidence>
<dbReference type="InterPro" id="IPR037021">
    <property type="entry name" value="RnfH_sf"/>
</dbReference>
<organism evidence="3 4">
    <name type="scientific">Rivihabitans pingtungensis</name>
    <dbReference type="NCBI Taxonomy" id="1054498"/>
    <lineage>
        <taxon>Bacteria</taxon>
        <taxon>Pseudomonadati</taxon>
        <taxon>Pseudomonadota</taxon>
        <taxon>Betaproteobacteria</taxon>
        <taxon>Neisseriales</taxon>
        <taxon>Aquaspirillaceae</taxon>
        <taxon>Rivihabitans</taxon>
    </lineage>
</organism>
<dbReference type="Proteomes" id="UP000247555">
    <property type="component" value="Unassembled WGS sequence"/>
</dbReference>
<proteinExistence type="inferred from homology"/>
<dbReference type="EMBL" id="QJKI01000004">
    <property type="protein sequence ID" value="PXX80263.1"/>
    <property type="molecule type" value="Genomic_DNA"/>
</dbReference>
<dbReference type="AlphaFoldDB" id="A0A318L483"/>
<dbReference type="PANTHER" id="PTHR37483:SF1">
    <property type="entry name" value="UPF0125 PROTEIN RATB"/>
    <property type="match status" value="1"/>
</dbReference>
<comment type="similarity">
    <text evidence="1 2">Belongs to the UPF0125 (RnfH) family.</text>
</comment>
<dbReference type="OrthoDB" id="9796575at2"/>
<name>A0A318L483_9NEIS</name>
<dbReference type="Pfam" id="PF03658">
    <property type="entry name" value="Ub-RnfH"/>
    <property type="match status" value="1"/>
</dbReference>
<dbReference type="Gene3D" id="3.10.20.280">
    <property type="entry name" value="RnfH-like"/>
    <property type="match status" value="1"/>
</dbReference>
<comment type="caution">
    <text evidence="3">The sequence shown here is derived from an EMBL/GenBank/DDBJ whole genome shotgun (WGS) entry which is preliminary data.</text>
</comment>